<gene>
    <name evidence="1" type="ORF">SAMN05444266_11551</name>
</gene>
<dbReference type="SUPFAM" id="SSF160379">
    <property type="entry name" value="SP0830-like"/>
    <property type="match status" value="1"/>
</dbReference>
<dbReference type="STRING" id="1419482.SAMN05444266_11551"/>
<proteinExistence type="predicted"/>
<dbReference type="PANTHER" id="PTHR36439">
    <property type="entry name" value="BLL4334 PROTEIN"/>
    <property type="match status" value="1"/>
</dbReference>
<dbReference type="Proteomes" id="UP000184420">
    <property type="component" value="Unassembled WGS sequence"/>
</dbReference>
<dbReference type="OrthoDB" id="9806494at2"/>
<protein>
    <submittedName>
        <fullName evidence="1">Uncharacterized conserved protein, DUF1697 family</fullName>
    </submittedName>
</protein>
<evidence type="ECO:0000313" key="1">
    <source>
        <dbReference type="EMBL" id="SHM95758.1"/>
    </source>
</evidence>
<name>A0A1M7MX61_9BACT</name>
<dbReference type="Pfam" id="PF08002">
    <property type="entry name" value="DUF1697"/>
    <property type="match status" value="1"/>
</dbReference>
<reference evidence="1 2" key="1">
    <citation type="submission" date="2016-11" db="EMBL/GenBank/DDBJ databases">
        <authorList>
            <person name="Jaros S."/>
            <person name="Januszkiewicz K."/>
            <person name="Wedrychowicz H."/>
        </authorList>
    </citation>
    <scope>NUCLEOTIDE SEQUENCE [LARGE SCALE GENOMIC DNA]</scope>
    <source>
        <strain evidence="1 2">DSM 27406</strain>
    </source>
</reference>
<dbReference type="RefSeq" id="WP_073087659.1">
    <property type="nucleotide sequence ID" value="NZ_FRBL01000015.1"/>
</dbReference>
<keyword evidence="2" id="KW-1185">Reference proteome</keyword>
<sequence>METYIALLRGINVSGQKIIKMELLRGIFEAMGFDAVRTYIQSGNVIFRTKKTREQALLKKIESTLEAELGYRVDVLLRTPAALQAIVQSHPYGSIAAEEDRKLYVVFVHSVPDQRLQQAFLTLETPGESFVFAGREIYISIKKDHPKPVFTNMLLEKKLKSVATTRNWATVNKLLLLSTEV</sequence>
<evidence type="ECO:0000313" key="2">
    <source>
        <dbReference type="Proteomes" id="UP000184420"/>
    </source>
</evidence>
<dbReference type="AlphaFoldDB" id="A0A1M7MX61"/>
<dbReference type="EMBL" id="FRBL01000015">
    <property type="protein sequence ID" value="SHM95758.1"/>
    <property type="molecule type" value="Genomic_DNA"/>
</dbReference>
<organism evidence="1 2">
    <name type="scientific">Chitinophaga jiangningensis</name>
    <dbReference type="NCBI Taxonomy" id="1419482"/>
    <lineage>
        <taxon>Bacteria</taxon>
        <taxon>Pseudomonadati</taxon>
        <taxon>Bacteroidota</taxon>
        <taxon>Chitinophagia</taxon>
        <taxon>Chitinophagales</taxon>
        <taxon>Chitinophagaceae</taxon>
        <taxon>Chitinophaga</taxon>
    </lineage>
</organism>
<dbReference type="PIRSF" id="PIRSF008502">
    <property type="entry name" value="UCP008502"/>
    <property type="match status" value="1"/>
</dbReference>
<accession>A0A1M7MX61</accession>
<dbReference type="PANTHER" id="PTHR36439:SF1">
    <property type="entry name" value="DUF1697 DOMAIN-CONTAINING PROTEIN"/>
    <property type="match status" value="1"/>
</dbReference>
<dbReference type="Gene3D" id="3.30.70.1280">
    <property type="entry name" value="SP0830-like domains"/>
    <property type="match status" value="1"/>
</dbReference>
<dbReference type="InterPro" id="IPR012545">
    <property type="entry name" value="DUF1697"/>
</dbReference>